<evidence type="ECO:0000313" key="1">
    <source>
        <dbReference type="EMBL" id="ACZ97560.1"/>
    </source>
</evidence>
<gene>
    <name evidence="1" type="primary">rps3</name>
</gene>
<dbReference type="AlphaFoldDB" id="D2E3Z8"/>
<accession>D2E3Z8</accession>
<organism evidence="1">
    <name type="scientific">Endoconidiophora coerulescens</name>
    <dbReference type="NCBI Taxonomy" id="1580845"/>
    <lineage>
        <taxon>Eukaryota</taxon>
        <taxon>Fungi</taxon>
        <taxon>Dikarya</taxon>
        <taxon>Ascomycota</taxon>
        <taxon>Pezizomycotina</taxon>
        <taxon>Sordariomycetes</taxon>
        <taxon>Hypocreomycetidae</taxon>
        <taxon>Microascales</taxon>
        <taxon>Ceratocystidaceae</taxon>
        <taxon>Endoconidiophora</taxon>
    </lineage>
</organism>
<protein>
    <submittedName>
        <fullName evidence="1">Ribosomal protein 3</fullName>
    </submittedName>
</protein>
<dbReference type="GO" id="GO:0005840">
    <property type="term" value="C:ribosome"/>
    <property type="evidence" value="ECO:0007669"/>
    <property type="project" value="UniProtKB-KW"/>
</dbReference>
<sequence length="457" mass="54565">MRWVVSTMILFNAQHFFYYLNKHNYYKFLFMLKINTAIKNKIFIKNLNLVSKIKVIGSHSQDSRRIVYVPAYSKEWNSILYYFNKNSSKNVPVNKINLIKIINSYFNMCFKTNYFTESSYIPMVLRPVLLRNIHISKPEFKYTNDKVQVNIHTANIEKNELYNSFANSIFCNIQSITFWSKNLKLITFEFFNSLKSQNDLNKNEALKIYMSKYLFIKKKISKWIFEIRQPEYFNYLKVFKFDKEKFLDKLPYILNKMLKKKIKYNIINVKTFSLNPEIFSIFLALKLKKQTFNLVTAMEGLVRRLRIPTRMWDYEKNIAYITDIFANSYRNISILKIKSQKECIHDILKNIYVFNPIKNDKDFTLDVMGVIFRKLRLKHMLGIRVEVKGRLTKRYRADRAIYKLGWKGGLKNIASSRLKRRFNTYRGPNSSNTMYSITNSTRRIGAFAVKGWVSTKL</sequence>
<keyword evidence="1" id="KW-0689">Ribosomal protein</keyword>
<geneLocation type="mitochondrion" evidence="1"/>
<keyword evidence="1" id="KW-0496">Mitochondrion</keyword>
<name>D2E3Z8_9PEZI</name>
<keyword evidence="1" id="KW-0687">Ribonucleoprotein</keyword>
<dbReference type="EMBL" id="FJ895608">
    <property type="protein sequence ID" value="ACZ97560.1"/>
    <property type="molecule type" value="Genomic_DNA"/>
</dbReference>
<proteinExistence type="predicted"/>
<reference evidence="1" key="1">
    <citation type="journal article" date="2009" name="J. Mol. Evol.">
        <title>Molecular evolution of the mtDNA encoded rps3 gene among filamentous ascomycetes fungi with an emphasis on the Ophiostomatoid fungi.</title>
        <authorList>
            <person name="Sethuraman J."/>
            <person name="Majer A."/>
            <person name="Iranpour M."/>
            <person name="Hausner G."/>
        </authorList>
    </citation>
    <scope>NUCLEOTIDE SEQUENCE</scope>
    <source>
        <strain evidence="1">WIN</strain>
    </source>
</reference>